<proteinExistence type="predicted"/>
<organism evidence="2 3">
    <name type="scientific">Zopfia rhizophila CBS 207.26</name>
    <dbReference type="NCBI Taxonomy" id="1314779"/>
    <lineage>
        <taxon>Eukaryota</taxon>
        <taxon>Fungi</taxon>
        <taxon>Dikarya</taxon>
        <taxon>Ascomycota</taxon>
        <taxon>Pezizomycotina</taxon>
        <taxon>Dothideomycetes</taxon>
        <taxon>Dothideomycetes incertae sedis</taxon>
        <taxon>Zopfiaceae</taxon>
        <taxon>Zopfia</taxon>
    </lineage>
</organism>
<feature type="non-terminal residue" evidence="2">
    <location>
        <position position="1"/>
    </location>
</feature>
<sequence length="181" mass="21141">AIFQFGFVCVFIAPQFYQNKNEPNPNLRLLHTVGIIVCGALPMIAMSYLTAPFVRTVHLEIPEYARRSRDILIRFSKNLPDDTRIEFTTLRAFPFRRTTAVFLFELRALPPQQGRFANIELVKTDAWRKRQSEKSFGQRIFEILNEPRWKFYVKEGRNYTLRTGVPGVWENVAKAIQEQTA</sequence>
<keyword evidence="1" id="KW-0472">Membrane</keyword>
<keyword evidence="1" id="KW-0812">Transmembrane</keyword>
<dbReference type="Proteomes" id="UP000800200">
    <property type="component" value="Unassembled WGS sequence"/>
</dbReference>
<dbReference type="AlphaFoldDB" id="A0A6A6EN00"/>
<keyword evidence="1" id="KW-1133">Transmembrane helix</keyword>
<reference evidence="2" key="1">
    <citation type="journal article" date="2020" name="Stud. Mycol.">
        <title>101 Dothideomycetes genomes: a test case for predicting lifestyles and emergence of pathogens.</title>
        <authorList>
            <person name="Haridas S."/>
            <person name="Albert R."/>
            <person name="Binder M."/>
            <person name="Bloem J."/>
            <person name="Labutti K."/>
            <person name="Salamov A."/>
            <person name="Andreopoulos B."/>
            <person name="Baker S."/>
            <person name="Barry K."/>
            <person name="Bills G."/>
            <person name="Bluhm B."/>
            <person name="Cannon C."/>
            <person name="Castanera R."/>
            <person name="Culley D."/>
            <person name="Daum C."/>
            <person name="Ezra D."/>
            <person name="Gonzalez J."/>
            <person name="Henrissat B."/>
            <person name="Kuo A."/>
            <person name="Liang C."/>
            <person name="Lipzen A."/>
            <person name="Lutzoni F."/>
            <person name="Magnuson J."/>
            <person name="Mondo S."/>
            <person name="Nolan M."/>
            <person name="Ohm R."/>
            <person name="Pangilinan J."/>
            <person name="Park H.-J."/>
            <person name="Ramirez L."/>
            <person name="Alfaro M."/>
            <person name="Sun H."/>
            <person name="Tritt A."/>
            <person name="Yoshinaga Y."/>
            <person name="Zwiers L.-H."/>
            <person name="Turgeon B."/>
            <person name="Goodwin S."/>
            <person name="Spatafora J."/>
            <person name="Crous P."/>
            <person name="Grigoriev I."/>
        </authorList>
    </citation>
    <scope>NUCLEOTIDE SEQUENCE</scope>
    <source>
        <strain evidence="2">CBS 207.26</strain>
    </source>
</reference>
<evidence type="ECO:0000313" key="2">
    <source>
        <dbReference type="EMBL" id="KAF2192342.1"/>
    </source>
</evidence>
<protein>
    <submittedName>
        <fullName evidence="2">Uncharacterized protein</fullName>
    </submittedName>
</protein>
<evidence type="ECO:0000313" key="3">
    <source>
        <dbReference type="Proteomes" id="UP000800200"/>
    </source>
</evidence>
<dbReference type="EMBL" id="ML994615">
    <property type="protein sequence ID" value="KAF2192342.1"/>
    <property type="molecule type" value="Genomic_DNA"/>
</dbReference>
<dbReference type="OrthoDB" id="2386090at2759"/>
<accession>A0A6A6EN00</accession>
<feature type="transmembrane region" description="Helical" evidence="1">
    <location>
        <begin position="29"/>
        <end position="49"/>
    </location>
</feature>
<evidence type="ECO:0000256" key="1">
    <source>
        <dbReference type="SAM" id="Phobius"/>
    </source>
</evidence>
<gene>
    <name evidence="2" type="ORF">K469DRAFT_477488</name>
</gene>
<name>A0A6A6EN00_9PEZI</name>
<feature type="non-terminal residue" evidence="2">
    <location>
        <position position="181"/>
    </location>
</feature>
<keyword evidence="3" id="KW-1185">Reference proteome</keyword>